<dbReference type="InterPro" id="IPR025476">
    <property type="entry name" value="Helitron_helicase-like"/>
</dbReference>
<feature type="region of interest" description="Disordered" evidence="1">
    <location>
        <begin position="711"/>
        <end position="751"/>
    </location>
</feature>
<feature type="region of interest" description="Disordered" evidence="1">
    <location>
        <begin position="366"/>
        <end position="389"/>
    </location>
</feature>
<comment type="caution">
    <text evidence="3">The sequence shown here is derived from an EMBL/GenBank/DDBJ whole genome shotgun (WGS) entry which is preliminary data.</text>
</comment>
<feature type="region of interest" description="Disordered" evidence="1">
    <location>
        <begin position="460"/>
        <end position="509"/>
    </location>
</feature>
<protein>
    <recommendedName>
        <fullName evidence="2">Helitron helicase-like domain-containing protein</fullName>
    </recommendedName>
</protein>
<dbReference type="Proteomes" id="UP000309038">
    <property type="component" value="Unassembled WGS sequence"/>
</dbReference>
<feature type="compositionally biased region" description="Basic residues" evidence="1">
    <location>
        <begin position="484"/>
        <end position="509"/>
    </location>
</feature>
<feature type="domain" description="Helitron helicase-like" evidence="2">
    <location>
        <begin position="9"/>
        <end position="75"/>
    </location>
</feature>
<dbReference type="EMBL" id="SGPJ01000485">
    <property type="protein sequence ID" value="THG94190.1"/>
    <property type="molecule type" value="Genomic_DNA"/>
</dbReference>
<keyword evidence="4" id="KW-1185">Reference proteome</keyword>
<accession>A0A4S4K9J9</accession>
<evidence type="ECO:0000313" key="4">
    <source>
        <dbReference type="Proteomes" id="UP000309038"/>
    </source>
</evidence>
<evidence type="ECO:0000313" key="3">
    <source>
        <dbReference type="EMBL" id="THG94190.1"/>
    </source>
</evidence>
<dbReference type="AlphaFoldDB" id="A0A4S4K9J9"/>
<organism evidence="3 4">
    <name type="scientific">Hermanssonia centrifuga</name>
    <dbReference type="NCBI Taxonomy" id="98765"/>
    <lineage>
        <taxon>Eukaryota</taxon>
        <taxon>Fungi</taxon>
        <taxon>Dikarya</taxon>
        <taxon>Basidiomycota</taxon>
        <taxon>Agaricomycotina</taxon>
        <taxon>Agaricomycetes</taxon>
        <taxon>Polyporales</taxon>
        <taxon>Meruliaceae</taxon>
        <taxon>Hermanssonia</taxon>
    </lineage>
</organism>
<feature type="compositionally biased region" description="Basic and acidic residues" evidence="1">
    <location>
        <begin position="719"/>
        <end position="734"/>
    </location>
</feature>
<evidence type="ECO:0000259" key="2">
    <source>
        <dbReference type="Pfam" id="PF14214"/>
    </source>
</evidence>
<dbReference type="Pfam" id="PF14214">
    <property type="entry name" value="Helitron_like_N"/>
    <property type="match status" value="1"/>
</dbReference>
<gene>
    <name evidence="3" type="ORF">EW026_g7232</name>
</gene>
<proteinExistence type="predicted"/>
<name>A0A4S4K9J9_9APHY</name>
<reference evidence="3 4" key="1">
    <citation type="submission" date="2019-02" db="EMBL/GenBank/DDBJ databases">
        <title>Genome sequencing of the rare red list fungi Phlebia centrifuga.</title>
        <authorList>
            <person name="Buettner E."/>
            <person name="Kellner H."/>
        </authorList>
    </citation>
    <scope>NUCLEOTIDE SEQUENCE [LARGE SCALE GENOMIC DNA]</scope>
    <source>
        <strain evidence="3 4">DSM 108282</strain>
    </source>
</reference>
<feature type="region of interest" description="Disordered" evidence="1">
    <location>
        <begin position="601"/>
        <end position="623"/>
    </location>
</feature>
<sequence>MGPDKDTRARNVASDPYGAAKFFHFTVNALLETLLQVKVTKYQVRSDTGIFGKVSAYFGTVEAQGRGTLHLHMLIWLKNAPTSDELMELLKSDVFRAKMCAFIKANVRAYCPGLESAESVKKIPSDQGVGFNRPLHPDSPTFTEDMNTRELGLARTLQVHTCKIRRCLVFDKHGKLVCKRKAPWSTSNQDFVDETGHWGPKRLYPYVNGWNPSVLLYAGCNNDCKILTNGRDTKNLSYYVTSYAAKKQGRGFNMSAILAEGYAYHVQHPRADYVDSLRDIQRLLIFRLVHSINREQELSGPMVISYLMSWGDVYRSHQYTAVYWSSFVSALSKAFPDIYARPATEHGQHDNAVVANLNDLNVTDADEPISHAEPRGTQVSESAGADNAGGDGVTVVADSEADNPSVRSNLGDEDIITLEINGAGRLYAKSQVTDYLYRGRDLEELNVYELFADTYEAAIPQREPAPQMTPVPSDSASDDEPQHPHVRGRRSHVRSKYVHGHPHASKKHRVVRSPLHRNIINFVGRYFPSRDDPTTYPFYCASMLVLLKPWRVMEADLKGPDQTWSEAFAEFRQTASPRVIRTLSGIQYYHDCRSAATAEEHNGAAPMDDSEGNFGGNDEIDPADNGVTSETVVSEAAIARALAQQTSPSELLHAKYAIEVAKGAKIFPAGECLWTPTNNDISNATGGDFAQLVGWQTQMQADVARLNGLVPPVSTPAPGREDPGVVARVEDTHDLGGPSVRPAPTDDTGGF</sequence>
<evidence type="ECO:0000256" key="1">
    <source>
        <dbReference type="SAM" id="MobiDB-lite"/>
    </source>
</evidence>